<feature type="region of interest" description="Disordered" evidence="2">
    <location>
        <begin position="417"/>
        <end position="438"/>
    </location>
</feature>
<organism evidence="3 4">
    <name type="scientific">Quercus lobata</name>
    <name type="common">Valley oak</name>
    <dbReference type="NCBI Taxonomy" id="97700"/>
    <lineage>
        <taxon>Eukaryota</taxon>
        <taxon>Viridiplantae</taxon>
        <taxon>Streptophyta</taxon>
        <taxon>Embryophyta</taxon>
        <taxon>Tracheophyta</taxon>
        <taxon>Spermatophyta</taxon>
        <taxon>Magnoliopsida</taxon>
        <taxon>eudicotyledons</taxon>
        <taxon>Gunneridae</taxon>
        <taxon>Pentapetalae</taxon>
        <taxon>rosids</taxon>
        <taxon>fabids</taxon>
        <taxon>Fagales</taxon>
        <taxon>Fagaceae</taxon>
        <taxon>Quercus</taxon>
    </lineage>
</organism>
<dbReference type="OMA" id="TANCHGA"/>
<feature type="compositionally biased region" description="Polar residues" evidence="2">
    <location>
        <begin position="541"/>
        <end position="553"/>
    </location>
</feature>
<dbReference type="PANTHER" id="PTHR12161">
    <property type="entry name" value="IST1 FAMILY MEMBER"/>
    <property type="match status" value="1"/>
</dbReference>
<feature type="compositionally biased region" description="Low complexity" evidence="2">
    <location>
        <begin position="512"/>
        <end position="523"/>
    </location>
</feature>
<feature type="region of interest" description="Disordered" evidence="2">
    <location>
        <begin position="486"/>
        <end position="523"/>
    </location>
</feature>
<dbReference type="PANTHER" id="PTHR12161:SF14">
    <property type="entry name" value="REGULATOR OF VPS4 ACTIVITY IN THE MVB PATHWAY PROTEIN"/>
    <property type="match status" value="1"/>
</dbReference>
<dbReference type="InterPro" id="IPR042277">
    <property type="entry name" value="IST1-like"/>
</dbReference>
<evidence type="ECO:0000313" key="4">
    <source>
        <dbReference type="Proteomes" id="UP000594261"/>
    </source>
</evidence>
<feature type="compositionally biased region" description="Basic residues" evidence="2">
    <location>
        <begin position="668"/>
        <end position="679"/>
    </location>
</feature>
<keyword evidence="4" id="KW-1185">Reference proteome</keyword>
<dbReference type="AlphaFoldDB" id="A0A7N2MA12"/>
<dbReference type="GO" id="GO:0015031">
    <property type="term" value="P:protein transport"/>
    <property type="evidence" value="ECO:0007669"/>
    <property type="project" value="InterPro"/>
</dbReference>
<dbReference type="Proteomes" id="UP000594261">
    <property type="component" value="Chromosome 8"/>
</dbReference>
<dbReference type="FunCoup" id="A0A7N2MA12">
    <property type="interactions" value="696"/>
</dbReference>
<feature type="compositionally biased region" description="Pro residues" evidence="2">
    <location>
        <begin position="89"/>
        <end position="119"/>
    </location>
</feature>
<reference evidence="3" key="2">
    <citation type="submission" date="2021-01" db="UniProtKB">
        <authorList>
            <consortium name="EnsemblPlants"/>
        </authorList>
    </citation>
    <scope>IDENTIFICATION</scope>
</reference>
<feature type="region of interest" description="Disordered" evidence="2">
    <location>
        <begin position="535"/>
        <end position="612"/>
    </location>
</feature>
<dbReference type="Gene3D" id="1.20.1260.60">
    <property type="entry name" value="Vacuolar protein sorting-associated protein Ist1"/>
    <property type="match status" value="1"/>
</dbReference>
<feature type="compositionally biased region" description="Low complexity" evidence="2">
    <location>
        <begin position="48"/>
        <end position="88"/>
    </location>
</feature>
<feature type="compositionally biased region" description="Low complexity" evidence="2">
    <location>
        <begin position="155"/>
        <end position="166"/>
    </location>
</feature>
<proteinExistence type="inferred from homology"/>
<dbReference type="InParanoid" id="A0A7N2MA12"/>
<sequence>MTRVQPPIPEAPIEEAAMPTSPSTSTAPAGCQSRPPVATPQLLPTPDPSASTPHASASPTIPSSTPHPSPTVTIPSPNPHSAPTATIPSPSPHPAPTPTIPSPAHHPSPCPTIPPPTPLPCSGSDVRPPTPQSFLQLSPIPSFDLGTPPDMQQEPPSHSSFSTPSSAIDPPHVQAEQAVGLPTAAEGRPKRISKAPPCGTGGHKHGHNVGPEASDEGHARPPPHYTRRCKIQKSECPEECREAVSSLMFAAARFSDLPELRDLRQMFQERYGNSLELFVNQEFVTHLTSKPTTLEKKVKLMQDIAREFSIKWDAGAFEKRMSKPPTYVQNQPKTYGSFNVVDEKTKSSSGMKTVSRGEKDDFLYKERLDLNYDGHKLCNGKEGSLSKREELDLPSRRELSGKGYKALNGREETILKKDGHDTPFEGRQEIADDKHEERSLLKGKPEITSSCAGLQSKSNVKAPFAGNNHAGQLDDTSSVRKVERNEINKVKPYHNSGIPPPYVKSNVKTKASRSGFDSGSSLSSLDNDALVDHSMHKRGNAGNTSGRIQSGSDYSDYERQVVRSASVSDHGQEKDLYQDNTTGNPLPKSKSSRRRHLKSHSHHDDAGYFEDAGVVTRNSRSRRRDDSRRGLQILFDDEHYQNEAEERILDKLLMQYSKKPSSYEPGRMRRKSKPHHAHHMHIKILKQEERRSLTSKLIQM</sequence>
<feature type="region of interest" description="Disordered" evidence="2">
    <location>
        <begin position="659"/>
        <end position="679"/>
    </location>
</feature>
<evidence type="ECO:0000256" key="1">
    <source>
        <dbReference type="ARBA" id="ARBA00005536"/>
    </source>
</evidence>
<comment type="similarity">
    <text evidence="1">Belongs to the IST1 family.</text>
</comment>
<feature type="compositionally biased region" description="Pro residues" evidence="2">
    <location>
        <begin position="1"/>
        <end position="10"/>
    </location>
</feature>
<reference evidence="3 4" key="1">
    <citation type="journal article" date="2016" name="G3 (Bethesda)">
        <title>First Draft Assembly and Annotation of the Genome of a California Endemic Oak Quercus lobata Nee (Fagaceae).</title>
        <authorList>
            <person name="Sork V.L."/>
            <person name="Fitz-Gibbon S.T."/>
            <person name="Puiu D."/>
            <person name="Crepeau M."/>
            <person name="Gugger P.F."/>
            <person name="Sherman R."/>
            <person name="Stevens K."/>
            <person name="Langley C.H."/>
            <person name="Pellegrini M."/>
            <person name="Salzberg S.L."/>
        </authorList>
    </citation>
    <scope>NUCLEOTIDE SEQUENCE [LARGE SCALE GENOMIC DNA]</scope>
    <source>
        <strain evidence="3 4">cv. SW786</strain>
    </source>
</reference>
<dbReference type="EMBL" id="LRBV02000008">
    <property type="status" value="NOT_ANNOTATED_CDS"/>
    <property type="molecule type" value="Genomic_DNA"/>
</dbReference>
<accession>A0A7N2MA12</accession>
<evidence type="ECO:0000313" key="3">
    <source>
        <dbReference type="EnsemblPlants" id="QL08p016922:mrna"/>
    </source>
</evidence>
<dbReference type="Gramene" id="QL08p016922:mrna">
    <property type="protein sequence ID" value="QL08p016922:mrna"/>
    <property type="gene ID" value="QL08p016922"/>
</dbReference>
<dbReference type="Pfam" id="PF03398">
    <property type="entry name" value="Ist1"/>
    <property type="match status" value="1"/>
</dbReference>
<feature type="region of interest" description="Disordered" evidence="2">
    <location>
        <begin position="1"/>
        <end position="224"/>
    </location>
</feature>
<dbReference type="EnsemblPlants" id="QL08p016922:mrna">
    <property type="protein sequence ID" value="QL08p016922:mrna"/>
    <property type="gene ID" value="QL08p016922"/>
</dbReference>
<name>A0A7N2MA12_QUELO</name>
<evidence type="ECO:0000256" key="2">
    <source>
        <dbReference type="SAM" id="MobiDB-lite"/>
    </source>
</evidence>
<feature type="compositionally biased region" description="Basic residues" evidence="2">
    <location>
        <begin position="590"/>
        <end position="601"/>
    </location>
</feature>
<dbReference type="InterPro" id="IPR005061">
    <property type="entry name" value="Ist1"/>
</dbReference>
<protein>
    <submittedName>
        <fullName evidence="3">Uncharacterized protein</fullName>
    </submittedName>
</protein>